<evidence type="ECO:0000313" key="3">
    <source>
        <dbReference type="Proteomes" id="UP000193566"/>
    </source>
</evidence>
<reference evidence="2 3" key="1">
    <citation type="submission" date="2017-04" db="EMBL/GenBank/DDBJ databases">
        <authorList>
            <person name="Varghese N."/>
            <person name="Submissions S."/>
        </authorList>
    </citation>
    <scope>NUCLEOTIDE SEQUENCE [LARGE SCALE GENOMIC DNA]</scope>
    <source>
        <strain evidence="2 3">J3</strain>
    </source>
</reference>
<name>A0ABY1MJB9_RHORH</name>
<dbReference type="RefSeq" id="WP_143533492.1">
    <property type="nucleotide sequence ID" value="NZ_FXAV01000045.1"/>
</dbReference>
<feature type="compositionally biased region" description="Basic and acidic residues" evidence="1">
    <location>
        <begin position="175"/>
        <end position="189"/>
    </location>
</feature>
<evidence type="ECO:0000313" key="2">
    <source>
        <dbReference type="EMBL" id="SMG59970.1"/>
    </source>
</evidence>
<protein>
    <recommendedName>
        <fullName evidence="4">Streptogramin lyase</fullName>
    </recommendedName>
</protein>
<dbReference type="EMBL" id="FXAV01000045">
    <property type="protein sequence ID" value="SMG59970.1"/>
    <property type="molecule type" value="Genomic_DNA"/>
</dbReference>
<proteinExistence type="predicted"/>
<sequence>MSFDNEHSRPQGVETSTMVPTPRRLLTVVVADWVIEDGSIVPPKVGHTVSVALQFRRYAPAPADPRICTVRAFAQPLEADTAPIVDRDGRWWWTIMLRGDGWSAVWWTQRPLIEHVEVTGVFFANTELGSGTARGLVRRVQLMTGETTYDPHTRSWAAVADEDIRYTDIDASPRGFDRPDPPDPAHADHPVEHQLGVLIELDLDAAEPAPLRPRVRPGVISSGGRVLWMLDRQLPVLLQIDDPAGAAAVTEHLLPLSIAAAAGSPPRGQVVADASGCWVVAEQAVLRCTLDAAGALEVHRVGLGHRMAAAAACGSVLLAAGEGVFVLSPGTEPLRVELPTARWVAATSEGFIAGVPAVPEDCAAPFPRIYRMVRIDLDGTVTDGPQMPLSFPVRVGSTGDRMAIYDRRGVAVSIGVDLTSTPVPALPARPLTFGGAGGYLWMTTHRPDGTGKTGWWPFDSSEEVPARVHGRWLLVLLDPATHRVVAAAAIDDPEPAVTIDEQKRVWVATKKGVYLLDPAGTLVELDIAARLRTE</sequence>
<dbReference type="Proteomes" id="UP000193566">
    <property type="component" value="Unassembled WGS sequence"/>
</dbReference>
<accession>A0ABY1MJB9</accession>
<organism evidence="2 3">
    <name type="scientific">Rhodococcus rhodochrous J3</name>
    <dbReference type="NCBI Taxonomy" id="903528"/>
    <lineage>
        <taxon>Bacteria</taxon>
        <taxon>Bacillati</taxon>
        <taxon>Actinomycetota</taxon>
        <taxon>Actinomycetes</taxon>
        <taxon>Mycobacteriales</taxon>
        <taxon>Nocardiaceae</taxon>
        <taxon>Rhodococcus</taxon>
    </lineage>
</organism>
<gene>
    <name evidence="2" type="ORF">SAMN02745947_05542</name>
</gene>
<feature type="region of interest" description="Disordered" evidence="1">
    <location>
        <begin position="170"/>
        <end position="189"/>
    </location>
</feature>
<evidence type="ECO:0008006" key="4">
    <source>
        <dbReference type="Google" id="ProtNLM"/>
    </source>
</evidence>
<keyword evidence="3" id="KW-1185">Reference proteome</keyword>
<comment type="caution">
    <text evidence="2">The sequence shown here is derived from an EMBL/GenBank/DDBJ whole genome shotgun (WGS) entry which is preliminary data.</text>
</comment>
<evidence type="ECO:0000256" key="1">
    <source>
        <dbReference type="SAM" id="MobiDB-lite"/>
    </source>
</evidence>